<dbReference type="EMBL" id="SJPF01000001">
    <property type="protein sequence ID" value="TWT38433.1"/>
    <property type="molecule type" value="Genomic_DNA"/>
</dbReference>
<protein>
    <submittedName>
        <fullName evidence="2">Uncharacterized protein</fullName>
    </submittedName>
</protein>
<dbReference type="RefSeq" id="WP_186767353.1">
    <property type="nucleotide sequence ID" value="NZ_SJPF01000001.1"/>
</dbReference>
<keyword evidence="1" id="KW-0472">Membrane</keyword>
<dbReference type="Proteomes" id="UP000318878">
    <property type="component" value="Unassembled WGS sequence"/>
</dbReference>
<evidence type="ECO:0000256" key="1">
    <source>
        <dbReference type="SAM" id="Phobius"/>
    </source>
</evidence>
<name>A0A5C5VKC3_9BACT</name>
<keyword evidence="1" id="KW-0812">Transmembrane</keyword>
<keyword evidence="3" id="KW-1185">Reference proteome</keyword>
<feature type="transmembrane region" description="Helical" evidence="1">
    <location>
        <begin position="31"/>
        <end position="51"/>
    </location>
</feature>
<dbReference type="AlphaFoldDB" id="A0A5C5VKC3"/>
<organism evidence="2 3">
    <name type="scientific">Blastopirellula retiformator</name>
    <dbReference type="NCBI Taxonomy" id="2527970"/>
    <lineage>
        <taxon>Bacteria</taxon>
        <taxon>Pseudomonadati</taxon>
        <taxon>Planctomycetota</taxon>
        <taxon>Planctomycetia</taxon>
        <taxon>Pirellulales</taxon>
        <taxon>Pirellulaceae</taxon>
        <taxon>Blastopirellula</taxon>
    </lineage>
</organism>
<reference evidence="2 3" key="1">
    <citation type="submission" date="2019-02" db="EMBL/GenBank/DDBJ databases">
        <title>Deep-cultivation of Planctomycetes and their phenomic and genomic characterization uncovers novel biology.</title>
        <authorList>
            <person name="Wiegand S."/>
            <person name="Jogler M."/>
            <person name="Boedeker C."/>
            <person name="Pinto D."/>
            <person name="Vollmers J."/>
            <person name="Rivas-Marin E."/>
            <person name="Kohn T."/>
            <person name="Peeters S.H."/>
            <person name="Heuer A."/>
            <person name="Rast P."/>
            <person name="Oberbeckmann S."/>
            <person name="Bunk B."/>
            <person name="Jeske O."/>
            <person name="Meyerdierks A."/>
            <person name="Storesund J.E."/>
            <person name="Kallscheuer N."/>
            <person name="Luecker S."/>
            <person name="Lage O.M."/>
            <person name="Pohl T."/>
            <person name="Merkel B.J."/>
            <person name="Hornburger P."/>
            <person name="Mueller R.-W."/>
            <person name="Bruemmer F."/>
            <person name="Labrenz M."/>
            <person name="Spormann A.M."/>
            <person name="Op Den Camp H."/>
            <person name="Overmann J."/>
            <person name="Amann R."/>
            <person name="Jetten M.S.M."/>
            <person name="Mascher T."/>
            <person name="Medema M.H."/>
            <person name="Devos D.P."/>
            <person name="Kaster A.-K."/>
            <person name="Ovreas L."/>
            <person name="Rohde M."/>
            <person name="Galperin M.Y."/>
            <person name="Jogler C."/>
        </authorList>
    </citation>
    <scope>NUCLEOTIDE SEQUENCE [LARGE SCALE GENOMIC DNA]</scope>
    <source>
        <strain evidence="2 3">Enr8</strain>
    </source>
</reference>
<proteinExistence type="predicted"/>
<gene>
    <name evidence="2" type="ORF">Enr8_01250</name>
</gene>
<evidence type="ECO:0000313" key="3">
    <source>
        <dbReference type="Proteomes" id="UP000318878"/>
    </source>
</evidence>
<sequence length="54" mass="6019">MSRPKKKSPPPVELSPYMLPTCDPPKAQPKVVRFLLVLLAGWLLFLVAMASDKL</sequence>
<comment type="caution">
    <text evidence="2">The sequence shown here is derived from an EMBL/GenBank/DDBJ whole genome shotgun (WGS) entry which is preliminary data.</text>
</comment>
<keyword evidence="1" id="KW-1133">Transmembrane helix</keyword>
<accession>A0A5C5VKC3</accession>
<evidence type="ECO:0000313" key="2">
    <source>
        <dbReference type="EMBL" id="TWT38433.1"/>
    </source>
</evidence>